<feature type="signal peptide" evidence="1">
    <location>
        <begin position="1"/>
        <end position="19"/>
    </location>
</feature>
<accession>A0AA36GJL2</accession>
<reference evidence="2" key="1">
    <citation type="submission" date="2023-07" db="EMBL/GenBank/DDBJ databases">
        <authorList>
            <consortium name="CYATHOMIX"/>
        </authorList>
    </citation>
    <scope>NUCLEOTIDE SEQUENCE</scope>
    <source>
        <strain evidence="2">N/A</strain>
    </source>
</reference>
<proteinExistence type="predicted"/>
<evidence type="ECO:0000313" key="3">
    <source>
        <dbReference type="Proteomes" id="UP001176961"/>
    </source>
</evidence>
<dbReference type="EMBL" id="CATQJL010000001">
    <property type="protein sequence ID" value="CAJ0589150.1"/>
    <property type="molecule type" value="Genomic_DNA"/>
</dbReference>
<protein>
    <submittedName>
        <fullName evidence="2">Uncharacterized protein</fullName>
    </submittedName>
</protein>
<keyword evidence="3" id="KW-1185">Reference proteome</keyword>
<dbReference type="AlphaFoldDB" id="A0AA36GJL2"/>
<evidence type="ECO:0000256" key="1">
    <source>
        <dbReference type="SAM" id="SignalP"/>
    </source>
</evidence>
<organism evidence="2 3">
    <name type="scientific">Cylicocyclus nassatus</name>
    <name type="common">Nematode worm</name>
    <dbReference type="NCBI Taxonomy" id="53992"/>
    <lineage>
        <taxon>Eukaryota</taxon>
        <taxon>Metazoa</taxon>
        <taxon>Ecdysozoa</taxon>
        <taxon>Nematoda</taxon>
        <taxon>Chromadorea</taxon>
        <taxon>Rhabditida</taxon>
        <taxon>Rhabditina</taxon>
        <taxon>Rhabditomorpha</taxon>
        <taxon>Strongyloidea</taxon>
        <taxon>Strongylidae</taxon>
        <taxon>Cylicocyclus</taxon>
    </lineage>
</organism>
<comment type="caution">
    <text evidence="2">The sequence shown here is derived from an EMBL/GenBank/DDBJ whole genome shotgun (WGS) entry which is preliminary data.</text>
</comment>
<keyword evidence="1" id="KW-0732">Signal</keyword>
<feature type="chain" id="PRO_5041207930" evidence="1">
    <location>
        <begin position="20"/>
        <end position="111"/>
    </location>
</feature>
<dbReference type="Proteomes" id="UP001176961">
    <property type="component" value="Unassembled WGS sequence"/>
</dbReference>
<gene>
    <name evidence="2" type="ORF">CYNAS_LOCUS1133</name>
</gene>
<evidence type="ECO:0000313" key="2">
    <source>
        <dbReference type="EMBL" id="CAJ0589150.1"/>
    </source>
</evidence>
<sequence>MVCFYVLAVLPGLITAAIANQCPSVGNLRFFELKITEFPEILVDSKCHDKQYRNLAKKVLREYTARGQLREGALMKIAKAYKTSDTRKEALEHLQQQLNEAKFEVNKSFQF</sequence>
<name>A0AA36GJL2_CYLNA</name>